<dbReference type="Gene3D" id="1.10.245.10">
    <property type="entry name" value="SWIB/MDM2 domain"/>
    <property type="match status" value="1"/>
</dbReference>
<sequence length="320" mass="35944">MDDEISFVEEMNQRLLITVTDTEQVPELQSISSRNDQESEPANISQWSLLFKLFLAITIMGACVACVSFIILITPTPPTVHVQSMHISFANHNLPVWSATFSIKNPNEKLHVTYQNPSVWLSHRGRLVSTVRTDSFGQKGGEENKVIVNGDETKVIDEEAAWEMEDEVAVTGGVVGFDIVFSGRVGFYPGVSALWGEQYMSAVCENIYGTNRSVLSFDGRLDCRRLKKAITDNPKKLGNLIDLVNLPSTLREFVGQSQISRLGCFMRVWSYIKTNNLQDPKNKNVVICDEKLKSILLGKQRVELVELPSLIKLHFPKEPK</sequence>
<dbReference type="PANTHER" id="PTHR13844">
    <property type="entry name" value="SWI/SNF-RELATED MATRIX-ASSOCIATED ACTIN-DEPENDENT REGULATOR OF CHROMATIN SUBFAMILY D"/>
    <property type="match status" value="1"/>
</dbReference>
<dbReference type="eggNOG" id="KOG1946">
    <property type="taxonomic scope" value="Eukaryota"/>
</dbReference>
<proteinExistence type="predicted"/>
<protein>
    <recommendedName>
        <fullName evidence="2">DM2 domain-containing protein</fullName>
    </recommendedName>
</protein>
<feature type="transmembrane region" description="Helical" evidence="1">
    <location>
        <begin position="53"/>
        <end position="73"/>
    </location>
</feature>
<evidence type="ECO:0000313" key="3">
    <source>
        <dbReference type="EMBL" id="EFH43799.1"/>
    </source>
</evidence>
<organism evidence="4">
    <name type="scientific">Arabidopsis lyrata subsp. lyrata</name>
    <name type="common">Lyre-leaved rock-cress</name>
    <dbReference type="NCBI Taxonomy" id="81972"/>
    <lineage>
        <taxon>Eukaryota</taxon>
        <taxon>Viridiplantae</taxon>
        <taxon>Streptophyta</taxon>
        <taxon>Embryophyta</taxon>
        <taxon>Tracheophyta</taxon>
        <taxon>Spermatophyta</taxon>
        <taxon>Magnoliopsida</taxon>
        <taxon>eudicotyledons</taxon>
        <taxon>Gunneridae</taxon>
        <taxon>Pentapetalae</taxon>
        <taxon>rosids</taxon>
        <taxon>malvids</taxon>
        <taxon>Brassicales</taxon>
        <taxon>Brassicaceae</taxon>
        <taxon>Camelineae</taxon>
        <taxon>Arabidopsis</taxon>
    </lineage>
</organism>
<keyword evidence="1" id="KW-0472">Membrane</keyword>
<dbReference type="Proteomes" id="UP000008694">
    <property type="component" value="Unassembled WGS sequence"/>
</dbReference>
<dbReference type="InterPro" id="IPR019835">
    <property type="entry name" value="SWIB_domain"/>
</dbReference>
<evidence type="ECO:0000259" key="2">
    <source>
        <dbReference type="PROSITE" id="PS51925"/>
    </source>
</evidence>
<dbReference type="HOGENOM" id="CLU_869718_0_0_1"/>
<dbReference type="EMBL" id="GL348719">
    <property type="protein sequence ID" value="EFH43799.1"/>
    <property type="molecule type" value="Genomic_DNA"/>
</dbReference>
<gene>
    <name evidence="3" type="ORF">ARALYDRAFT_354113</name>
</gene>
<reference evidence="4" key="1">
    <citation type="journal article" date="2011" name="Nat. Genet.">
        <title>The Arabidopsis lyrata genome sequence and the basis of rapid genome size change.</title>
        <authorList>
            <person name="Hu T.T."/>
            <person name="Pattyn P."/>
            <person name="Bakker E.G."/>
            <person name="Cao J."/>
            <person name="Cheng J.-F."/>
            <person name="Clark R.M."/>
            <person name="Fahlgren N."/>
            <person name="Fawcett J.A."/>
            <person name="Grimwood J."/>
            <person name="Gundlach H."/>
            <person name="Haberer G."/>
            <person name="Hollister J.D."/>
            <person name="Ossowski S."/>
            <person name="Ottilar R.P."/>
            <person name="Salamov A.A."/>
            <person name="Schneeberger K."/>
            <person name="Spannagl M."/>
            <person name="Wang X."/>
            <person name="Yang L."/>
            <person name="Nasrallah M.E."/>
            <person name="Bergelson J."/>
            <person name="Carrington J.C."/>
            <person name="Gaut B.S."/>
            <person name="Schmutz J."/>
            <person name="Mayer K.F.X."/>
            <person name="Van de Peer Y."/>
            <person name="Grigoriev I.V."/>
            <person name="Nordborg M."/>
            <person name="Weigel D."/>
            <person name="Guo Y.-L."/>
        </authorList>
    </citation>
    <scope>NUCLEOTIDE SEQUENCE [LARGE SCALE GENOMIC DNA]</scope>
    <source>
        <strain evidence="4">cv. MN47</strain>
    </source>
</reference>
<keyword evidence="1" id="KW-0812">Transmembrane</keyword>
<evidence type="ECO:0000313" key="4">
    <source>
        <dbReference type="Proteomes" id="UP000008694"/>
    </source>
</evidence>
<dbReference type="AlphaFoldDB" id="D7MF52"/>
<evidence type="ECO:0000256" key="1">
    <source>
        <dbReference type="SAM" id="Phobius"/>
    </source>
</evidence>
<dbReference type="SUPFAM" id="SSF47592">
    <property type="entry name" value="SWIB/MDM2 domain"/>
    <property type="match status" value="1"/>
</dbReference>
<keyword evidence="4" id="KW-1185">Reference proteome</keyword>
<dbReference type="Gramene" id="fgenesh1_pg.C_scaffold_7001286">
    <property type="protein sequence ID" value="fgenesh1_pg.C_scaffold_7001286"/>
    <property type="gene ID" value="fgenesh1_pg.C_scaffold_7001286"/>
</dbReference>
<name>D7MF52_ARALL</name>
<dbReference type="PROSITE" id="PS51925">
    <property type="entry name" value="SWIB_MDM2"/>
    <property type="match status" value="1"/>
</dbReference>
<accession>D7MF52</accession>
<dbReference type="SMART" id="SM00151">
    <property type="entry name" value="SWIB"/>
    <property type="match status" value="1"/>
</dbReference>
<dbReference type="InterPro" id="IPR036885">
    <property type="entry name" value="SWIB_MDM2_dom_sf"/>
</dbReference>
<keyword evidence="1" id="KW-1133">Transmembrane helix</keyword>
<dbReference type="Pfam" id="PF02201">
    <property type="entry name" value="SWIB"/>
    <property type="match status" value="1"/>
</dbReference>
<dbReference type="STRING" id="81972.D7MF52"/>
<feature type="domain" description="DM2" evidence="2">
    <location>
        <begin position="239"/>
        <end position="317"/>
    </location>
</feature>
<dbReference type="CDD" id="cd10567">
    <property type="entry name" value="SWIB-MDM2_like"/>
    <property type="match status" value="1"/>
</dbReference>
<dbReference type="InterPro" id="IPR003121">
    <property type="entry name" value="SWIB_MDM2_domain"/>
</dbReference>